<evidence type="ECO:0000313" key="2">
    <source>
        <dbReference type="Proteomes" id="UP000076400"/>
    </source>
</evidence>
<accession>A0A154WG11</accession>
<dbReference type="Proteomes" id="UP000076400">
    <property type="component" value="Unassembled WGS sequence"/>
</dbReference>
<dbReference type="AlphaFoldDB" id="A0A154WG11"/>
<name>A0A154WG11_9PROT</name>
<dbReference type="EMBL" id="LPXN01000024">
    <property type="protein sequence ID" value="KZD12461.1"/>
    <property type="molecule type" value="Genomic_DNA"/>
</dbReference>
<keyword evidence="2" id="KW-1185">Reference proteome</keyword>
<evidence type="ECO:0000313" key="1">
    <source>
        <dbReference type="EMBL" id="KZD12461.1"/>
    </source>
</evidence>
<sequence>MLVALALTACQTTAADNANRLTADQVRSTFIDREWSQGEGTFMFAKDGSYRYADNRMSANGTYQIGDDGVLCTSNAGSGLRTCYTFYRDGDGYRYWHDRSGRYWPAYLR</sequence>
<reference evidence="1 2" key="1">
    <citation type="submission" date="2015-12" db="EMBL/GenBank/DDBJ databases">
        <title>Genome sequence of Oceanibaculum pacificum MCCC 1A02656.</title>
        <authorList>
            <person name="Lu L."/>
            <person name="Lai Q."/>
            <person name="Shao Z."/>
            <person name="Qian P."/>
        </authorList>
    </citation>
    <scope>NUCLEOTIDE SEQUENCE [LARGE SCALE GENOMIC DNA]</scope>
    <source>
        <strain evidence="1 2">MCCC 1A02656</strain>
    </source>
</reference>
<dbReference type="InterPro" id="IPR009337">
    <property type="entry name" value="DUF995"/>
</dbReference>
<gene>
    <name evidence="1" type="ORF">AUP43_04735</name>
</gene>
<organism evidence="1 2">
    <name type="scientific">Oceanibaculum pacificum</name>
    <dbReference type="NCBI Taxonomy" id="580166"/>
    <lineage>
        <taxon>Bacteria</taxon>
        <taxon>Pseudomonadati</taxon>
        <taxon>Pseudomonadota</taxon>
        <taxon>Alphaproteobacteria</taxon>
        <taxon>Rhodospirillales</taxon>
        <taxon>Oceanibaculaceae</taxon>
        <taxon>Oceanibaculum</taxon>
    </lineage>
</organism>
<dbReference type="Pfam" id="PF06191">
    <property type="entry name" value="DUF995"/>
    <property type="match status" value="1"/>
</dbReference>
<comment type="caution">
    <text evidence="1">The sequence shown here is derived from an EMBL/GenBank/DDBJ whole genome shotgun (WGS) entry which is preliminary data.</text>
</comment>
<dbReference type="STRING" id="580166.AUP43_04735"/>
<proteinExistence type="predicted"/>
<protein>
    <submittedName>
        <fullName evidence="1">Uncharacterized protein</fullName>
    </submittedName>
</protein>